<evidence type="ECO:0000313" key="1">
    <source>
        <dbReference type="EMBL" id="CAD7661757.1"/>
    </source>
</evidence>
<proteinExistence type="predicted"/>
<organism evidence="1">
    <name type="scientific">Oppiella nova</name>
    <dbReference type="NCBI Taxonomy" id="334625"/>
    <lineage>
        <taxon>Eukaryota</taxon>
        <taxon>Metazoa</taxon>
        <taxon>Ecdysozoa</taxon>
        <taxon>Arthropoda</taxon>
        <taxon>Chelicerata</taxon>
        <taxon>Arachnida</taxon>
        <taxon>Acari</taxon>
        <taxon>Acariformes</taxon>
        <taxon>Sarcoptiformes</taxon>
        <taxon>Oribatida</taxon>
        <taxon>Brachypylina</taxon>
        <taxon>Oppioidea</taxon>
        <taxon>Oppiidae</taxon>
        <taxon>Oppiella</taxon>
    </lineage>
</organism>
<dbReference type="SUPFAM" id="SSF47473">
    <property type="entry name" value="EF-hand"/>
    <property type="match status" value="1"/>
</dbReference>
<accession>A0A7R9MLV7</accession>
<gene>
    <name evidence="1" type="ORF">ONB1V03_LOCUS18317</name>
</gene>
<dbReference type="EMBL" id="CAJPVJ010024934">
    <property type="protein sequence ID" value="CAG2178893.1"/>
    <property type="molecule type" value="Genomic_DNA"/>
</dbReference>
<dbReference type="Gene3D" id="1.10.238.10">
    <property type="entry name" value="EF-hand"/>
    <property type="match status" value="1"/>
</dbReference>
<dbReference type="OrthoDB" id="10045710at2759"/>
<name>A0A7R9MLV7_9ACAR</name>
<sequence length="128" mass="14002">MDTNGIELSDNERQLFGHLFTCYDHSNSGSVAKPVAIQLLHSSQLDAQVLDQILELCVGGSPSTVSSLSRHQFYSMLKLVGAAQSGLPLNQDTIAANPMTIPLPQLSPISWDLTKHKITVNNRYELLV</sequence>
<feature type="non-terminal residue" evidence="1">
    <location>
        <position position="1"/>
    </location>
</feature>
<dbReference type="AlphaFoldDB" id="A0A7R9MLV7"/>
<dbReference type="InterPro" id="IPR011992">
    <property type="entry name" value="EF-hand-dom_pair"/>
</dbReference>
<dbReference type="EMBL" id="OC939759">
    <property type="protein sequence ID" value="CAD7661757.1"/>
    <property type="molecule type" value="Genomic_DNA"/>
</dbReference>
<reference evidence="1" key="1">
    <citation type="submission" date="2020-11" db="EMBL/GenBank/DDBJ databases">
        <authorList>
            <person name="Tran Van P."/>
        </authorList>
    </citation>
    <scope>NUCLEOTIDE SEQUENCE</scope>
</reference>
<protein>
    <submittedName>
        <fullName evidence="1">Uncharacterized protein</fullName>
    </submittedName>
</protein>
<dbReference type="Proteomes" id="UP000728032">
    <property type="component" value="Unassembled WGS sequence"/>
</dbReference>
<evidence type="ECO:0000313" key="2">
    <source>
        <dbReference type="Proteomes" id="UP000728032"/>
    </source>
</evidence>
<keyword evidence="2" id="KW-1185">Reference proteome</keyword>